<dbReference type="EMBL" id="CAJOBI010320548">
    <property type="protein sequence ID" value="CAF5184377.1"/>
    <property type="molecule type" value="Genomic_DNA"/>
</dbReference>
<dbReference type="Proteomes" id="UP000676336">
    <property type="component" value="Unassembled WGS sequence"/>
</dbReference>
<proteinExistence type="predicted"/>
<evidence type="ECO:0000313" key="3">
    <source>
        <dbReference type="Proteomes" id="UP000676336"/>
    </source>
</evidence>
<keyword evidence="1" id="KW-0812">Transmembrane</keyword>
<reference evidence="2" key="1">
    <citation type="submission" date="2021-02" db="EMBL/GenBank/DDBJ databases">
        <authorList>
            <person name="Nowell W R."/>
        </authorList>
    </citation>
    <scope>NUCLEOTIDE SEQUENCE</scope>
</reference>
<name>A0A8S3HQ47_9BILA</name>
<keyword evidence="1" id="KW-0472">Membrane</keyword>
<dbReference type="AlphaFoldDB" id="A0A8S3HQ47"/>
<protein>
    <submittedName>
        <fullName evidence="2">Uncharacterized protein</fullName>
    </submittedName>
</protein>
<evidence type="ECO:0000256" key="1">
    <source>
        <dbReference type="SAM" id="Phobius"/>
    </source>
</evidence>
<feature type="transmembrane region" description="Helical" evidence="1">
    <location>
        <begin position="157"/>
        <end position="179"/>
    </location>
</feature>
<sequence>MSSRSTIYNVAQDYYALSLNGELASTGVSPCVIVIVIFDDDSVMLERRSDVDLCGEGNEDEVMNLYTSITNNIIDCKGKPCISGAYILGGREDQIKIDFQKSLVKVTQEIINDELLSHSQVPYDVVLVNLATAVQVIHITWNVNKEKSFGLNEPYRIIIIIIIIIAPIGLSPVGASAGVHVR</sequence>
<comment type="caution">
    <text evidence="2">The sequence shown here is derived from an EMBL/GenBank/DDBJ whole genome shotgun (WGS) entry which is preliminary data.</text>
</comment>
<evidence type="ECO:0000313" key="2">
    <source>
        <dbReference type="EMBL" id="CAF5184377.1"/>
    </source>
</evidence>
<accession>A0A8S3HQ47</accession>
<keyword evidence="1" id="KW-1133">Transmembrane helix</keyword>
<gene>
    <name evidence="2" type="ORF">SMN809_LOCUS69977</name>
</gene>
<organism evidence="2 3">
    <name type="scientific">Rotaria magnacalcarata</name>
    <dbReference type="NCBI Taxonomy" id="392030"/>
    <lineage>
        <taxon>Eukaryota</taxon>
        <taxon>Metazoa</taxon>
        <taxon>Spiralia</taxon>
        <taxon>Gnathifera</taxon>
        <taxon>Rotifera</taxon>
        <taxon>Eurotatoria</taxon>
        <taxon>Bdelloidea</taxon>
        <taxon>Philodinida</taxon>
        <taxon>Philodinidae</taxon>
        <taxon>Rotaria</taxon>
    </lineage>
</organism>